<dbReference type="GeneTree" id="ENSGT00860000135750"/>
<dbReference type="AlphaFoldDB" id="A0A2K5P4C5"/>
<dbReference type="OMA" id="KPWNIAV"/>
<reference evidence="1" key="1">
    <citation type="submission" date="2025-08" db="UniProtKB">
        <authorList>
            <consortium name="Ensembl"/>
        </authorList>
    </citation>
    <scope>IDENTIFICATION</scope>
</reference>
<name>A0A2K5P4C5_CERAT</name>
<dbReference type="Proteomes" id="UP000233060">
    <property type="component" value="Unassembled WGS sequence"/>
</dbReference>
<keyword evidence="2" id="KW-1185">Reference proteome</keyword>
<dbReference type="Bgee" id="ENSCATG00000044758">
    <property type="expression patterns" value="Expressed in spleen and 6 other cell types or tissues"/>
</dbReference>
<evidence type="ECO:0000313" key="1">
    <source>
        <dbReference type="Ensembl" id="ENSCATP00000044555.1"/>
    </source>
</evidence>
<dbReference type="Ensembl" id="ENSCATT00000068997.1">
    <property type="protein sequence ID" value="ENSCATP00000044555.1"/>
    <property type="gene ID" value="ENSCATG00000044758.1"/>
</dbReference>
<organism evidence="1 2">
    <name type="scientific">Cercocebus atys</name>
    <name type="common">Sooty mangabey</name>
    <name type="synonym">Cercocebus torquatus atys</name>
    <dbReference type="NCBI Taxonomy" id="9531"/>
    <lineage>
        <taxon>Eukaryota</taxon>
        <taxon>Metazoa</taxon>
        <taxon>Chordata</taxon>
        <taxon>Craniata</taxon>
        <taxon>Vertebrata</taxon>
        <taxon>Euteleostomi</taxon>
        <taxon>Mammalia</taxon>
        <taxon>Eutheria</taxon>
        <taxon>Euarchontoglires</taxon>
        <taxon>Primates</taxon>
        <taxon>Haplorrhini</taxon>
        <taxon>Catarrhini</taxon>
        <taxon>Cercopithecidae</taxon>
        <taxon>Cercopithecinae</taxon>
        <taxon>Cercocebus</taxon>
    </lineage>
</organism>
<proteinExistence type="predicted"/>
<accession>A0A2K5P4C5</accession>
<protein>
    <submittedName>
        <fullName evidence="1">Uncharacterized protein</fullName>
    </submittedName>
</protein>
<evidence type="ECO:0000313" key="2">
    <source>
        <dbReference type="Proteomes" id="UP000233060"/>
    </source>
</evidence>
<reference evidence="1" key="2">
    <citation type="submission" date="2025-09" db="UniProtKB">
        <authorList>
            <consortium name="Ensembl"/>
        </authorList>
    </citation>
    <scope>IDENTIFICATION</scope>
</reference>
<sequence>MNILSPERSLLPLKKLGRPWNIAVFSFSSAFPSSLQCQLFLMSLFDISARTSLPAESPVRHPFHKN</sequence>